<evidence type="ECO:0000256" key="4">
    <source>
        <dbReference type="ARBA" id="ARBA00022553"/>
    </source>
</evidence>
<dbReference type="SUPFAM" id="SSF52172">
    <property type="entry name" value="CheY-like"/>
    <property type="match status" value="1"/>
</dbReference>
<evidence type="ECO:0000313" key="13">
    <source>
        <dbReference type="EMBL" id="EMS70083.1"/>
    </source>
</evidence>
<comment type="caution">
    <text evidence="13">The sequence shown here is derived from an EMBL/GenBank/DDBJ whole genome shotgun (WGS) entry which is preliminary data.</text>
</comment>
<dbReference type="PROSITE" id="PS00041">
    <property type="entry name" value="HTH_ARAC_FAMILY_1"/>
    <property type="match status" value="1"/>
</dbReference>
<keyword evidence="3" id="KW-0963">Cytoplasm</keyword>
<dbReference type="eggNOG" id="COG2207">
    <property type="taxonomic scope" value="Bacteria"/>
</dbReference>
<organism evidence="13 14">
    <name type="scientific">Ruminiclostridium cellobioparum subsp. termitidis CT1112</name>
    <dbReference type="NCBI Taxonomy" id="1195236"/>
    <lineage>
        <taxon>Bacteria</taxon>
        <taxon>Bacillati</taxon>
        <taxon>Bacillota</taxon>
        <taxon>Clostridia</taxon>
        <taxon>Eubacteriales</taxon>
        <taxon>Oscillospiraceae</taxon>
        <taxon>Ruminiclostridium</taxon>
    </lineage>
</organism>
<dbReference type="PRINTS" id="PR00032">
    <property type="entry name" value="HTHARAC"/>
</dbReference>
<comment type="subcellular location">
    <subcellularLocation>
        <location evidence="1">Cytoplasm</location>
    </subcellularLocation>
</comment>
<dbReference type="PANTHER" id="PTHR42713">
    <property type="entry name" value="HISTIDINE KINASE-RELATED"/>
    <property type="match status" value="1"/>
</dbReference>
<evidence type="ECO:0000256" key="2">
    <source>
        <dbReference type="ARBA" id="ARBA00018672"/>
    </source>
</evidence>
<feature type="domain" description="HTH araC/xylS-type" evidence="11">
    <location>
        <begin position="162"/>
        <end position="260"/>
    </location>
</feature>
<keyword evidence="6" id="KW-0805">Transcription regulation</keyword>
<dbReference type="InterPro" id="IPR009057">
    <property type="entry name" value="Homeodomain-like_sf"/>
</dbReference>
<dbReference type="CDD" id="cd17536">
    <property type="entry name" value="REC_YesN-like"/>
    <property type="match status" value="1"/>
</dbReference>
<dbReference type="GO" id="GO:0043565">
    <property type="term" value="F:sequence-specific DNA binding"/>
    <property type="evidence" value="ECO:0007669"/>
    <property type="project" value="InterPro"/>
</dbReference>
<gene>
    <name evidence="13" type="ORF">CTER_4292</name>
</gene>
<sequence>MIRIVVVEDEILVKKGLILTTDWQKYGCEVVGEASNGLEGVQLIDRVKPDIVITDIRMPGLDGIKMIESLKENGVSPEFIIITGYGEFEYARKALKLGVRDFLVKPIDDDDLDNALTNTCQAVLDKQRIEKIRDKLDNIGESRVMLFKEYIVDQVSEDDYVGRAVKYISLNYSMDITVKTVADNLFISESYLSRLFKLKVGQTFGDYLTYYRIKKACEYLREPDGKIYEIAEKIGYRDQRYFSLIFKKLVGVTPKEFRDKLNSRL</sequence>
<evidence type="ECO:0000256" key="1">
    <source>
        <dbReference type="ARBA" id="ARBA00004496"/>
    </source>
</evidence>
<dbReference type="InterPro" id="IPR001789">
    <property type="entry name" value="Sig_transdc_resp-reg_receiver"/>
</dbReference>
<dbReference type="SMART" id="SM00448">
    <property type="entry name" value="REC"/>
    <property type="match status" value="1"/>
</dbReference>
<dbReference type="PATRIC" id="fig|1195236.3.peg.4470"/>
<dbReference type="Pfam" id="PF00072">
    <property type="entry name" value="Response_reg"/>
    <property type="match status" value="1"/>
</dbReference>
<dbReference type="InterPro" id="IPR051552">
    <property type="entry name" value="HptR"/>
</dbReference>
<dbReference type="SMART" id="SM00342">
    <property type="entry name" value="HTH_ARAC"/>
    <property type="match status" value="1"/>
</dbReference>
<evidence type="ECO:0000259" key="12">
    <source>
        <dbReference type="PROSITE" id="PS50110"/>
    </source>
</evidence>
<accession>S0FNM6</accession>
<keyword evidence="7" id="KW-0238">DNA-binding</keyword>
<dbReference type="PROSITE" id="PS01124">
    <property type="entry name" value="HTH_ARAC_FAMILY_2"/>
    <property type="match status" value="1"/>
</dbReference>
<dbReference type="InterPro" id="IPR011006">
    <property type="entry name" value="CheY-like_superfamily"/>
</dbReference>
<dbReference type="GO" id="GO:0003700">
    <property type="term" value="F:DNA-binding transcription factor activity"/>
    <property type="evidence" value="ECO:0007669"/>
    <property type="project" value="InterPro"/>
</dbReference>
<keyword evidence="8" id="KW-0804">Transcription</keyword>
<evidence type="ECO:0000256" key="5">
    <source>
        <dbReference type="ARBA" id="ARBA00023012"/>
    </source>
</evidence>
<evidence type="ECO:0000256" key="8">
    <source>
        <dbReference type="ARBA" id="ARBA00023163"/>
    </source>
</evidence>
<keyword evidence="4 10" id="KW-0597">Phosphoprotein</keyword>
<evidence type="ECO:0000256" key="7">
    <source>
        <dbReference type="ARBA" id="ARBA00023125"/>
    </source>
</evidence>
<evidence type="ECO:0000256" key="6">
    <source>
        <dbReference type="ARBA" id="ARBA00023015"/>
    </source>
</evidence>
<dbReference type="AlphaFoldDB" id="S0FNM6"/>
<keyword evidence="14" id="KW-1185">Reference proteome</keyword>
<dbReference type="GO" id="GO:0005737">
    <property type="term" value="C:cytoplasm"/>
    <property type="evidence" value="ECO:0007669"/>
    <property type="project" value="UniProtKB-SubCell"/>
</dbReference>
<dbReference type="EMBL" id="AORV01000060">
    <property type="protein sequence ID" value="EMS70083.1"/>
    <property type="molecule type" value="Genomic_DNA"/>
</dbReference>
<evidence type="ECO:0000313" key="14">
    <source>
        <dbReference type="Proteomes" id="UP000014155"/>
    </source>
</evidence>
<protein>
    <recommendedName>
        <fullName evidence="2">Stage 0 sporulation protein A homolog</fullName>
    </recommendedName>
</protein>
<dbReference type="SUPFAM" id="SSF46689">
    <property type="entry name" value="Homeodomain-like"/>
    <property type="match status" value="2"/>
</dbReference>
<reference evidence="13 14" key="1">
    <citation type="journal article" date="2013" name="Genome Announc.">
        <title>Draft Genome Sequence of the Cellulolytic, Mesophilic, Anaerobic Bacterium Clostridium termitidis Strain CT1112 (DSM 5398).</title>
        <authorList>
            <person name="Lal S."/>
            <person name="Ramachandran U."/>
            <person name="Zhang X."/>
            <person name="Munir R."/>
            <person name="Sparling R."/>
            <person name="Levin D.B."/>
        </authorList>
    </citation>
    <scope>NUCLEOTIDE SEQUENCE [LARGE SCALE GENOMIC DNA]</scope>
    <source>
        <strain evidence="13 14">CT1112</strain>
    </source>
</reference>
<dbReference type="InterPro" id="IPR018062">
    <property type="entry name" value="HTH_AraC-typ_CS"/>
</dbReference>
<evidence type="ECO:0000256" key="9">
    <source>
        <dbReference type="ARBA" id="ARBA00024867"/>
    </source>
</evidence>
<comment type="function">
    <text evidence="9">May play the central regulatory role in sporulation. It may be an element of the effector pathway responsible for the activation of sporulation genes in response to nutritional stress. Spo0A may act in concert with spo0H (a sigma factor) to control the expression of some genes that are critical to the sporulation process.</text>
</comment>
<dbReference type="STRING" id="1195236.CTER_4292"/>
<feature type="domain" description="Response regulatory" evidence="12">
    <location>
        <begin position="3"/>
        <end position="120"/>
    </location>
</feature>
<dbReference type="Pfam" id="PF12833">
    <property type="entry name" value="HTH_18"/>
    <property type="match status" value="1"/>
</dbReference>
<dbReference type="RefSeq" id="WP_004629162.1">
    <property type="nucleotide sequence ID" value="NZ_AORV01000060.1"/>
</dbReference>
<evidence type="ECO:0000259" key="11">
    <source>
        <dbReference type="PROSITE" id="PS01124"/>
    </source>
</evidence>
<evidence type="ECO:0000256" key="3">
    <source>
        <dbReference type="ARBA" id="ARBA00022490"/>
    </source>
</evidence>
<feature type="modified residue" description="4-aspartylphosphate" evidence="10">
    <location>
        <position position="55"/>
    </location>
</feature>
<dbReference type="GO" id="GO:0000160">
    <property type="term" value="P:phosphorelay signal transduction system"/>
    <property type="evidence" value="ECO:0007669"/>
    <property type="project" value="UniProtKB-KW"/>
</dbReference>
<dbReference type="InterPro" id="IPR020449">
    <property type="entry name" value="Tscrpt_reg_AraC-type_HTH"/>
</dbReference>
<dbReference type="Proteomes" id="UP000014155">
    <property type="component" value="Unassembled WGS sequence"/>
</dbReference>
<name>S0FNM6_RUMCE</name>
<evidence type="ECO:0000256" key="10">
    <source>
        <dbReference type="PROSITE-ProRule" id="PRU00169"/>
    </source>
</evidence>
<dbReference type="Gene3D" id="1.10.10.60">
    <property type="entry name" value="Homeodomain-like"/>
    <property type="match status" value="2"/>
</dbReference>
<dbReference type="PANTHER" id="PTHR42713:SF3">
    <property type="entry name" value="TRANSCRIPTIONAL REGULATORY PROTEIN HPTR"/>
    <property type="match status" value="1"/>
</dbReference>
<dbReference type="InterPro" id="IPR018060">
    <property type="entry name" value="HTH_AraC"/>
</dbReference>
<dbReference type="PROSITE" id="PS50110">
    <property type="entry name" value="RESPONSE_REGULATORY"/>
    <property type="match status" value="1"/>
</dbReference>
<proteinExistence type="predicted"/>
<dbReference type="eggNOG" id="COG4753">
    <property type="taxonomic scope" value="Bacteria"/>
</dbReference>
<dbReference type="Gene3D" id="3.40.50.2300">
    <property type="match status" value="1"/>
</dbReference>
<keyword evidence="5" id="KW-0902">Two-component regulatory system</keyword>